<feature type="domain" description="Aminoglycoside phosphotransferase" evidence="6">
    <location>
        <begin position="76"/>
        <end position="275"/>
    </location>
</feature>
<dbReference type="AlphaFoldDB" id="A0A8H5EUW3"/>
<name>A0A8H5EUW3_9AGAR</name>
<dbReference type="InterPro" id="IPR002575">
    <property type="entry name" value="Aminoglycoside_PTrfase"/>
</dbReference>
<dbReference type="SUPFAM" id="SSF56112">
    <property type="entry name" value="Protein kinase-like (PK-like)"/>
    <property type="match status" value="1"/>
</dbReference>
<dbReference type="InterPro" id="IPR011009">
    <property type="entry name" value="Kinase-like_dom_sf"/>
</dbReference>
<dbReference type="PANTHER" id="PTHR34273:SF2">
    <property type="entry name" value="METHYLTHIORIBOSE KINASE"/>
    <property type="match status" value="1"/>
</dbReference>
<dbReference type="Gene3D" id="3.30.200.20">
    <property type="entry name" value="Phosphorylase Kinase, domain 1"/>
    <property type="match status" value="1"/>
</dbReference>
<comment type="similarity">
    <text evidence="1">Belongs to the methylthioribose kinase family.</text>
</comment>
<accession>A0A8H5EUW3</accession>
<evidence type="ECO:0000256" key="4">
    <source>
        <dbReference type="ARBA" id="ARBA00022777"/>
    </source>
</evidence>
<evidence type="ECO:0000256" key="1">
    <source>
        <dbReference type="ARBA" id="ARBA00010165"/>
    </source>
</evidence>
<keyword evidence="2" id="KW-0808">Transferase</keyword>
<evidence type="ECO:0000313" key="7">
    <source>
        <dbReference type="EMBL" id="KAF5312973.1"/>
    </source>
</evidence>
<keyword evidence="5" id="KW-0067">ATP-binding</keyword>
<dbReference type="Gene3D" id="3.90.1200.10">
    <property type="match status" value="1"/>
</dbReference>
<organism evidence="7 8">
    <name type="scientific">Psilocybe cf. subviscida</name>
    <dbReference type="NCBI Taxonomy" id="2480587"/>
    <lineage>
        <taxon>Eukaryota</taxon>
        <taxon>Fungi</taxon>
        <taxon>Dikarya</taxon>
        <taxon>Basidiomycota</taxon>
        <taxon>Agaricomycotina</taxon>
        <taxon>Agaricomycetes</taxon>
        <taxon>Agaricomycetidae</taxon>
        <taxon>Agaricales</taxon>
        <taxon>Agaricineae</taxon>
        <taxon>Strophariaceae</taxon>
        <taxon>Psilocybe</taxon>
    </lineage>
</organism>
<keyword evidence="8" id="KW-1185">Reference proteome</keyword>
<evidence type="ECO:0000256" key="2">
    <source>
        <dbReference type="ARBA" id="ARBA00022679"/>
    </source>
</evidence>
<keyword evidence="4" id="KW-0418">Kinase</keyword>
<proteinExistence type="inferred from homology"/>
<dbReference type="GO" id="GO:0016301">
    <property type="term" value="F:kinase activity"/>
    <property type="evidence" value="ECO:0007669"/>
    <property type="project" value="UniProtKB-KW"/>
</dbReference>
<evidence type="ECO:0000259" key="6">
    <source>
        <dbReference type="Pfam" id="PF01636"/>
    </source>
</evidence>
<gene>
    <name evidence="7" type="ORF">D9619_002777</name>
</gene>
<evidence type="ECO:0000256" key="3">
    <source>
        <dbReference type="ARBA" id="ARBA00022741"/>
    </source>
</evidence>
<evidence type="ECO:0000313" key="8">
    <source>
        <dbReference type="Proteomes" id="UP000567179"/>
    </source>
</evidence>
<sequence length="372" mass="41304">MSNTTQDMDLGTEEGVRTYLAETEWAGAEVIPLSGGNTNFVFRLRLIAPYRGKETIVLKHAKTYVKTFKSIVLGLERQKYEVEALKRVHGWLPGDAFVTVPEVYLFDEVAHVILMEDAGPGSITLKEFMQTGKASLSQAQKIGASIGAFLGGLHRWGANNKELLEVMKEHSQAVTLTAWVFYGQLVSTLTGQDPVPKLKEPPLDISKEGLKAVERVGLAATQACLDVNDSFAMGDFWPGNMMVRTDAQGEVERIYVGDWEMAKVGLPGMDVGQFASEVHLLRRCNPETCKDTAPILLENYFKEYKAVCGPLPEVARTAIVLWGTHMVIWGPRVDWGGREITREIVLEGVQMLVDGWMKSEEWLKESPVGDML</sequence>
<comment type="caution">
    <text evidence="7">The sequence shown here is derived from an EMBL/GenBank/DDBJ whole genome shotgun (WGS) entry which is preliminary data.</text>
</comment>
<dbReference type="PANTHER" id="PTHR34273">
    <property type="entry name" value="METHYLTHIORIBOSE KINASE"/>
    <property type="match status" value="1"/>
</dbReference>
<keyword evidence="3" id="KW-0547">Nucleotide-binding</keyword>
<dbReference type="EMBL" id="JAACJJ010000056">
    <property type="protein sequence ID" value="KAF5312973.1"/>
    <property type="molecule type" value="Genomic_DNA"/>
</dbReference>
<dbReference type="Pfam" id="PF01636">
    <property type="entry name" value="APH"/>
    <property type="match status" value="1"/>
</dbReference>
<reference evidence="7 8" key="1">
    <citation type="journal article" date="2020" name="ISME J.">
        <title>Uncovering the hidden diversity of litter-decomposition mechanisms in mushroom-forming fungi.</title>
        <authorList>
            <person name="Floudas D."/>
            <person name="Bentzer J."/>
            <person name="Ahren D."/>
            <person name="Johansson T."/>
            <person name="Persson P."/>
            <person name="Tunlid A."/>
        </authorList>
    </citation>
    <scope>NUCLEOTIDE SEQUENCE [LARGE SCALE GENOMIC DNA]</scope>
    <source>
        <strain evidence="7 8">CBS 101986</strain>
    </source>
</reference>
<dbReference type="GO" id="GO:0005524">
    <property type="term" value="F:ATP binding"/>
    <property type="evidence" value="ECO:0007669"/>
    <property type="project" value="UniProtKB-KW"/>
</dbReference>
<dbReference type="Proteomes" id="UP000567179">
    <property type="component" value="Unassembled WGS sequence"/>
</dbReference>
<evidence type="ECO:0000256" key="5">
    <source>
        <dbReference type="ARBA" id="ARBA00022840"/>
    </source>
</evidence>
<dbReference type="OrthoDB" id="25129at2759"/>
<protein>
    <recommendedName>
        <fullName evidence="6">Aminoglycoside phosphotransferase domain-containing protein</fullName>
    </recommendedName>
</protein>